<accession>A0A2P6NVJ7</accession>
<evidence type="ECO:0000256" key="1">
    <source>
        <dbReference type="SAM" id="MobiDB-lite"/>
    </source>
</evidence>
<evidence type="ECO:0000313" key="3">
    <source>
        <dbReference type="Proteomes" id="UP000241769"/>
    </source>
</evidence>
<gene>
    <name evidence="2" type="ORF">PROFUN_02693</name>
</gene>
<sequence length="50" mass="5895">MMLSEADDDELSCSYDQDQNITKLDEEDYGRLSEDELLTVRWHPYAKKTP</sequence>
<proteinExistence type="predicted"/>
<dbReference type="EMBL" id="MDYQ01000016">
    <property type="protein sequence ID" value="PRP87956.1"/>
    <property type="molecule type" value="Genomic_DNA"/>
</dbReference>
<reference evidence="2 3" key="1">
    <citation type="journal article" date="2018" name="Genome Biol. Evol.">
        <title>Multiple Roots of Fruiting Body Formation in Amoebozoa.</title>
        <authorList>
            <person name="Hillmann F."/>
            <person name="Forbes G."/>
            <person name="Novohradska S."/>
            <person name="Ferling I."/>
            <person name="Riege K."/>
            <person name="Groth M."/>
            <person name="Westermann M."/>
            <person name="Marz M."/>
            <person name="Spaller T."/>
            <person name="Winckler T."/>
            <person name="Schaap P."/>
            <person name="Glockner G."/>
        </authorList>
    </citation>
    <scope>NUCLEOTIDE SEQUENCE [LARGE SCALE GENOMIC DNA]</scope>
    <source>
        <strain evidence="2 3">Jena</strain>
    </source>
</reference>
<evidence type="ECO:0000313" key="2">
    <source>
        <dbReference type="EMBL" id="PRP87956.1"/>
    </source>
</evidence>
<dbReference type="Proteomes" id="UP000241769">
    <property type="component" value="Unassembled WGS sequence"/>
</dbReference>
<comment type="caution">
    <text evidence="2">The sequence shown here is derived from an EMBL/GenBank/DDBJ whole genome shotgun (WGS) entry which is preliminary data.</text>
</comment>
<organism evidence="2 3">
    <name type="scientific">Planoprotostelium fungivorum</name>
    <dbReference type="NCBI Taxonomy" id="1890364"/>
    <lineage>
        <taxon>Eukaryota</taxon>
        <taxon>Amoebozoa</taxon>
        <taxon>Evosea</taxon>
        <taxon>Variosea</taxon>
        <taxon>Cavosteliida</taxon>
        <taxon>Cavosteliaceae</taxon>
        <taxon>Planoprotostelium</taxon>
    </lineage>
</organism>
<feature type="compositionally biased region" description="Acidic residues" evidence="1">
    <location>
        <begin position="1"/>
        <end position="11"/>
    </location>
</feature>
<keyword evidence="3" id="KW-1185">Reference proteome</keyword>
<dbReference type="AlphaFoldDB" id="A0A2P6NVJ7"/>
<protein>
    <submittedName>
        <fullName evidence="2">Uncharacterized protein</fullName>
    </submittedName>
</protein>
<dbReference type="InParanoid" id="A0A2P6NVJ7"/>
<feature type="region of interest" description="Disordered" evidence="1">
    <location>
        <begin position="1"/>
        <end position="20"/>
    </location>
</feature>
<name>A0A2P6NVJ7_9EUKA</name>